<dbReference type="EMBL" id="VZQQ01000014">
    <property type="protein sequence ID" value="MBC8748578.1"/>
    <property type="molecule type" value="Genomic_DNA"/>
</dbReference>
<name>A0ABR7PQR1_9BURK</name>
<dbReference type="Proteomes" id="UP000736373">
    <property type="component" value="Unassembled WGS sequence"/>
</dbReference>
<reference evidence="1 2" key="1">
    <citation type="submission" date="2019-09" db="EMBL/GenBank/DDBJ databases">
        <title>Paraburkholderia podalyriae sp. nov., A South African Podalyria-associated rhizobium.</title>
        <authorList>
            <person name="Mavima L."/>
            <person name="Beukes C.W."/>
            <person name="Palmer M."/>
            <person name="De Meyer S.E."/>
            <person name="James E.K."/>
            <person name="Maluk M."/>
            <person name="Avontuur J.R."/>
            <person name="Chan W.Y."/>
            <person name="Venter S.N."/>
            <person name="Steenkamp E.T."/>
        </authorList>
    </citation>
    <scope>NUCLEOTIDE SEQUENCE [LARGE SCALE GENOMIC DNA]</scope>
    <source>
        <strain evidence="1 2">WC7.3b</strain>
    </source>
</reference>
<evidence type="ECO:0000313" key="2">
    <source>
        <dbReference type="Proteomes" id="UP000736373"/>
    </source>
</evidence>
<organism evidence="1 2">
    <name type="scientific">Paraburkholderia podalyriae</name>
    <dbReference type="NCBI Taxonomy" id="1938811"/>
    <lineage>
        <taxon>Bacteria</taxon>
        <taxon>Pseudomonadati</taxon>
        <taxon>Pseudomonadota</taxon>
        <taxon>Betaproteobacteria</taxon>
        <taxon>Burkholderiales</taxon>
        <taxon>Burkholderiaceae</taxon>
        <taxon>Paraburkholderia</taxon>
    </lineage>
</organism>
<evidence type="ECO:0000313" key="1">
    <source>
        <dbReference type="EMBL" id="MBC8748578.1"/>
    </source>
</evidence>
<gene>
    <name evidence="1" type="ORF">F6X42_18815</name>
</gene>
<keyword evidence="2" id="KW-1185">Reference proteome</keyword>
<sequence length="161" mass="17983">MRTFDPDAVVLYLSPFGDAGDAEEICALSSCPSDGHASVTLPLTQVLLTFIIRGMAYPSGGTRRPTSNWQSEWLFIHSFILPVRERCMTSSGWDIAMRRIDAEYDLPQFLASSRVRKIAANSFRLPPNDRANYQSLPDQVVARIEQIVRDSYRDAGGRAEA</sequence>
<comment type="caution">
    <text evidence="1">The sequence shown here is derived from an EMBL/GenBank/DDBJ whole genome shotgun (WGS) entry which is preliminary data.</text>
</comment>
<protein>
    <submittedName>
        <fullName evidence="1">Uncharacterized protein</fullName>
    </submittedName>
</protein>
<accession>A0ABR7PQR1</accession>
<dbReference type="RefSeq" id="WP_187635629.1">
    <property type="nucleotide sequence ID" value="NZ_VZQQ01000014.1"/>
</dbReference>
<proteinExistence type="predicted"/>